<name>A0ABS8UU32_DATST</name>
<evidence type="ECO:0000313" key="2">
    <source>
        <dbReference type="Proteomes" id="UP000823775"/>
    </source>
</evidence>
<organism evidence="1 2">
    <name type="scientific">Datura stramonium</name>
    <name type="common">Jimsonweed</name>
    <name type="synonym">Common thornapple</name>
    <dbReference type="NCBI Taxonomy" id="4076"/>
    <lineage>
        <taxon>Eukaryota</taxon>
        <taxon>Viridiplantae</taxon>
        <taxon>Streptophyta</taxon>
        <taxon>Embryophyta</taxon>
        <taxon>Tracheophyta</taxon>
        <taxon>Spermatophyta</taxon>
        <taxon>Magnoliopsida</taxon>
        <taxon>eudicotyledons</taxon>
        <taxon>Gunneridae</taxon>
        <taxon>Pentapetalae</taxon>
        <taxon>asterids</taxon>
        <taxon>lamiids</taxon>
        <taxon>Solanales</taxon>
        <taxon>Solanaceae</taxon>
        <taxon>Solanoideae</taxon>
        <taxon>Datureae</taxon>
        <taxon>Datura</taxon>
    </lineage>
</organism>
<comment type="caution">
    <text evidence="1">The sequence shown here is derived from an EMBL/GenBank/DDBJ whole genome shotgun (WGS) entry which is preliminary data.</text>
</comment>
<dbReference type="EMBL" id="JACEIK010002689">
    <property type="protein sequence ID" value="MCD9638398.1"/>
    <property type="molecule type" value="Genomic_DNA"/>
</dbReference>
<reference evidence="1 2" key="1">
    <citation type="journal article" date="2021" name="BMC Genomics">
        <title>Datura genome reveals duplications of psychoactive alkaloid biosynthetic genes and high mutation rate following tissue culture.</title>
        <authorList>
            <person name="Rajewski A."/>
            <person name="Carter-House D."/>
            <person name="Stajich J."/>
            <person name="Litt A."/>
        </authorList>
    </citation>
    <scope>NUCLEOTIDE SEQUENCE [LARGE SCALE GENOMIC DNA]</scope>
    <source>
        <strain evidence="1">AR-01</strain>
    </source>
</reference>
<sequence>MSVRSVDRQFRIVYRRFLTNYLSIEYPSGEPLEECRPHSRTTILGIALGTTTFGYSPVGSGEIPMERQSNLQCHCLESALRRRLADQNQCLTAGGIFVCPVYCFASQDSGGPQIPSGGSPMLTVL</sequence>
<protein>
    <submittedName>
        <fullName evidence="1">Uncharacterized protein</fullName>
    </submittedName>
</protein>
<gene>
    <name evidence="1" type="ORF">HAX54_022340</name>
</gene>
<evidence type="ECO:0000313" key="1">
    <source>
        <dbReference type="EMBL" id="MCD9638398.1"/>
    </source>
</evidence>
<accession>A0ABS8UU32</accession>
<proteinExistence type="predicted"/>
<keyword evidence="2" id="KW-1185">Reference proteome</keyword>
<dbReference type="Proteomes" id="UP000823775">
    <property type="component" value="Unassembled WGS sequence"/>
</dbReference>